<dbReference type="Pfam" id="PF03544">
    <property type="entry name" value="TonB_C"/>
    <property type="match status" value="1"/>
</dbReference>
<dbReference type="SUPFAM" id="SSF74653">
    <property type="entry name" value="TolA/TonB C-terminal domain"/>
    <property type="match status" value="1"/>
</dbReference>
<dbReference type="GO" id="GO:0098797">
    <property type="term" value="C:plasma membrane protein complex"/>
    <property type="evidence" value="ECO:0007669"/>
    <property type="project" value="TreeGrafter"/>
</dbReference>
<organism evidence="3 4">
    <name type="scientific">Flavobacterium enshiense DK69</name>
    <dbReference type="NCBI Taxonomy" id="1107311"/>
    <lineage>
        <taxon>Bacteria</taxon>
        <taxon>Pseudomonadati</taxon>
        <taxon>Bacteroidota</taxon>
        <taxon>Flavobacteriia</taxon>
        <taxon>Flavobacteriales</taxon>
        <taxon>Flavobacteriaceae</taxon>
        <taxon>Flavobacterium</taxon>
    </lineage>
</organism>
<evidence type="ECO:0000313" key="3">
    <source>
        <dbReference type="EMBL" id="KGO97262.1"/>
    </source>
</evidence>
<dbReference type="PANTHER" id="PTHR33446">
    <property type="entry name" value="PROTEIN TONB-RELATED"/>
    <property type="match status" value="1"/>
</dbReference>
<name>V6S6J0_9FLAO</name>
<dbReference type="OrthoDB" id="1095452at2"/>
<evidence type="ECO:0000259" key="2">
    <source>
        <dbReference type="Pfam" id="PF03544"/>
    </source>
</evidence>
<dbReference type="InterPro" id="IPR051045">
    <property type="entry name" value="TonB-dependent_transducer"/>
</dbReference>
<accession>V6S6J0</accession>
<dbReference type="STRING" id="1107311.Q767_01265"/>
<dbReference type="InterPro" id="IPR037682">
    <property type="entry name" value="TonB_C"/>
</dbReference>
<dbReference type="AlphaFoldDB" id="V6S6J0"/>
<dbReference type="PATRIC" id="fig|1107311.3.peg.2189"/>
<dbReference type="Gene3D" id="3.30.1150.10">
    <property type="match status" value="1"/>
</dbReference>
<reference evidence="3 4" key="2">
    <citation type="journal article" date="2015" name="Stand. Genomic Sci.">
        <title>High quality draft genomic sequence of Flavobacterium enshiense DK69(T) and comparison among Flavobacterium genomes.</title>
        <authorList>
            <person name="Zeng Z."/>
            <person name="Chen C."/>
            <person name="Du H."/>
            <person name="Wang G."/>
            <person name="Li M."/>
        </authorList>
    </citation>
    <scope>NUCLEOTIDE SEQUENCE [LARGE SCALE GENOMIC DNA]</scope>
    <source>
        <strain evidence="3 4">DK69</strain>
    </source>
</reference>
<feature type="transmembrane region" description="Helical" evidence="1">
    <location>
        <begin position="39"/>
        <end position="60"/>
    </location>
</feature>
<comment type="caution">
    <text evidence="3">The sequence shown here is derived from an EMBL/GenBank/DDBJ whole genome shotgun (WGS) entry which is preliminary data.</text>
</comment>
<feature type="domain" description="TonB C-terminal" evidence="2">
    <location>
        <begin position="214"/>
        <end position="274"/>
    </location>
</feature>
<proteinExistence type="predicted"/>
<sequence>MSKINIYETGWLNMVFEGRNKAYGAYQLRSENPKTTVKAFFSAILLLGGVAAIPMLINYLEPKKVTADVTPFTPDDDIILVDADTFIKEEPEKKDIGPADSKPLTNEKVIKYVNIVTAKKENVTEEATRNEELETGKIGTINQDGNESNSNTAAVTAVTDSKGSENGDGNNSTVEIPGTLEVMPQYPGGVAAFLNTVGKKFKTPEVDENVKSLRVIVYFVIEKDGTLSNIKVTKDPGYNLGKEAERVLKSMNTKWTPGYKNGKPVRTAYTLPITVNIQ</sequence>
<dbReference type="GO" id="GO:0055085">
    <property type="term" value="P:transmembrane transport"/>
    <property type="evidence" value="ECO:0007669"/>
    <property type="project" value="InterPro"/>
</dbReference>
<keyword evidence="4" id="KW-1185">Reference proteome</keyword>
<evidence type="ECO:0000256" key="1">
    <source>
        <dbReference type="SAM" id="Phobius"/>
    </source>
</evidence>
<protein>
    <recommendedName>
        <fullName evidence="2">TonB C-terminal domain-containing protein</fullName>
    </recommendedName>
</protein>
<dbReference type="PANTHER" id="PTHR33446:SF2">
    <property type="entry name" value="PROTEIN TONB"/>
    <property type="match status" value="1"/>
</dbReference>
<gene>
    <name evidence="3" type="ORF">Q767_01265</name>
</gene>
<dbReference type="eggNOG" id="COG0810">
    <property type="taxonomic scope" value="Bacteria"/>
</dbReference>
<evidence type="ECO:0000313" key="4">
    <source>
        <dbReference type="Proteomes" id="UP000030149"/>
    </source>
</evidence>
<keyword evidence="1" id="KW-0812">Transmembrane</keyword>
<dbReference type="EMBL" id="JRLZ01000001">
    <property type="protein sequence ID" value="KGO97262.1"/>
    <property type="molecule type" value="Genomic_DNA"/>
</dbReference>
<keyword evidence="1" id="KW-1133">Transmembrane helix</keyword>
<dbReference type="Proteomes" id="UP000030149">
    <property type="component" value="Unassembled WGS sequence"/>
</dbReference>
<reference evidence="4" key="1">
    <citation type="submission" date="2013-09" db="EMBL/GenBank/DDBJ databases">
        <authorList>
            <person name="Zeng Z."/>
            <person name="Chen C."/>
        </authorList>
    </citation>
    <scope>NUCLEOTIDE SEQUENCE [LARGE SCALE GENOMIC DNA]</scope>
    <source>
        <strain evidence="4">DK69</strain>
    </source>
</reference>
<keyword evidence="1" id="KW-0472">Membrane</keyword>
<dbReference type="GO" id="GO:0031992">
    <property type="term" value="F:energy transducer activity"/>
    <property type="evidence" value="ECO:0007669"/>
    <property type="project" value="TreeGrafter"/>
</dbReference>
<dbReference type="RefSeq" id="WP_023574195.1">
    <property type="nucleotide sequence ID" value="NZ_AVCS01000015.1"/>
</dbReference>